<dbReference type="EMBL" id="FJUX01000062">
    <property type="protein sequence ID" value="CZT03469.1"/>
    <property type="molecule type" value="Genomic_DNA"/>
</dbReference>
<feature type="region of interest" description="Disordered" evidence="1">
    <location>
        <begin position="32"/>
        <end position="55"/>
    </location>
</feature>
<dbReference type="AlphaFoldDB" id="A0A1E1KYY7"/>
<sequence length="55" mass="6257">MFSVHIGYRRAIPDKTSSYDLALFTLNAGRTVKNPQAEHHPESFTETRKSTPTNH</sequence>
<name>A0A1E1KYY7_9HELO</name>
<reference evidence="3" key="1">
    <citation type="submission" date="2016-03" db="EMBL/GenBank/DDBJ databases">
        <authorList>
            <person name="Guldener U."/>
        </authorList>
    </citation>
    <scope>NUCLEOTIDE SEQUENCE [LARGE SCALE GENOMIC DNA]</scope>
    <source>
        <strain evidence="3">04CH-RAC-A.6.1</strain>
    </source>
</reference>
<feature type="compositionally biased region" description="Basic and acidic residues" evidence="1">
    <location>
        <begin position="36"/>
        <end position="49"/>
    </location>
</feature>
<keyword evidence="3" id="KW-1185">Reference proteome</keyword>
<dbReference type="Proteomes" id="UP000178912">
    <property type="component" value="Unassembled WGS sequence"/>
</dbReference>
<evidence type="ECO:0000313" key="3">
    <source>
        <dbReference type="Proteomes" id="UP000178912"/>
    </source>
</evidence>
<protein>
    <submittedName>
        <fullName evidence="2">Uncharacterized protein</fullName>
    </submittedName>
</protein>
<accession>A0A1E1KYY7</accession>
<gene>
    <name evidence="2" type="ORF">RAG0_10207</name>
</gene>
<evidence type="ECO:0000256" key="1">
    <source>
        <dbReference type="SAM" id="MobiDB-lite"/>
    </source>
</evidence>
<proteinExistence type="predicted"/>
<evidence type="ECO:0000313" key="2">
    <source>
        <dbReference type="EMBL" id="CZT03469.1"/>
    </source>
</evidence>
<organism evidence="2 3">
    <name type="scientific">Rhynchosporium agropyri</name>
    <dbReference type="NCBI Taxonomy" id="914238"/>
    <lineage>
        <taxon>Eukaryota</taxon>
        <taxon>Fungi</taxon>
        <taxon>Dikarya</taxon>
        <taxon>Ascomycota</taxon>
        <taxon>Pezizomycotina</taxon>
        <taxon>Leotiomycetes</taxon>
        <taxon>Helotiales</taxon>
        <taxon>Ploettnerulaceae</taxon>
        <taxon>Rhynchosporium</taxon>
    </lineage>
</organism>